<dbReference type="PANTHER" id="PTHR46148">
    <property type="entry name" value="CHROMO DOMAIN-CONTAINING PROTEIN"/>
    <property type="match status" value="1"/>
</dbReference>
<dbReference type="Pfam" id="PF17919">
    <property type="entry name" value="RT_RNaseH_2"/>
    <property type="match status" value="1"/>
</dbReference>
<name>A0A1U8IJ51_GOSHI</name>
<accession>A0A1U8IJ51</accession>
<evidence type="ECO:0000313" key="4">
    <source>
        <dbReference type="RefSeq" id="XP_016676378.1"/>
    </source>
</evidence>
<evidence type="ECO:0000313" key="3">
    <source>
        <dbReference type="Proteomes" id="UP000818029"/>
    </source>
</evidence>
<reference evidence="3" key="1">
    <citation type="journal article" date="2020" name="Nat. Genet.">
        <title>Genomic diversifications of five Gossypium allopolyploid species and their impact on cotton improvement.</title>
        <authorList>
            <person name="Chen Z.J."/>
            <person name="Sreedasyam A."/>
            <person name="Ando A."/>
            <person name="Song Q."/>
            <person name="De Santiago L.M."/>
            <person name="Hulse-Kemp A.M."/>
            <person name="Ding M."/>
            <person name="Ye W."/>
            <person name="Kirkbride R.C."/>
            <person name="Jenkins J."/>
            <person name="Plott C."/>
            <person name="Lovell J."/>
            <person name="Lin Y.M."/>
            <person name="Vaughn R."/>
            <person name="Liu B."/>
            <person name="Simpson S."/>
            <person name="Scheffler B.E."/>
            <person name="Wen L."/>
            <person name="Saski C.A."/>
            <person name="Grover C.E."/>
            <person name="Hu G."/>
            <person name="Conover J.L."/>
            <person name="Carlson J.W."/>
            <person name="Shu S."/>
            <person name="Boston L.B."/>
            <person name="Williams M."/>
            <person name="Peterson D.G."/>
            <person name="McGee K."/>
            <person name="Jones D.C."/>
            <person name="Wendel J.F."/>
            <person name="Stelly D.M."/>
            <person name="Grimwood J."/>
            <person name="Schmutz J."/>
        </authorList>
    </citation>
    <scope>NUCLEOTIDE SEQUENCE [LARGE SCALE GENOMIC DNA]</scope>
    <source>
        <strain evidence="3">cv. TM-1</strain>
    </source>
</reference>
<dbReference type="KEGG" id="ghi:107895640"/>
<dbReference type="SUPFAM" id="SSF56672">
    <property type="entry name" value="DNA/RNA polymerases"/>
    <property type="match status" value="2"/>
</dbReference>
<dbReference type="PaxDb" id="3635-A0A1U8IJ51"/>
<dbReference type="Gene3D" id="3.30.70.270">
    <property type="match status" value="1"/>
</dbReference>
<gene>
    <name evidence="4" type="primary">LOC107895640</name>
</gene>
<evidence type="ECO:0000259" key="2">
    <source>
        <dbReference type="Pfam" id="PF24626"/>
    </source>
</evidence>
<protein>
    <recommendedName>
        <fullName evidence="5">DNA/RNA polymerases superfamily protein</fullName>
    </recommendedName>
</protein>
<evidence type="ECO:0000259" key="1">
    <source>
        <dbReference type="Pfam" id="PF17919"/>
    </source>
</evidence>
<dbReference type="RefSeq" id="XP_016676378.1">
    <property type="nucleotide sequence ID" value="XM_016820889.1"/>
</dbReference>
<organism evidence="3 4">
    <name type="scientific">Gossypium hirsutum</name>
    <name type="common">Upland cotton</name>
    <name type="synonym">Gossypium mexicanum</name>
    <dbReference type="NCBI Taxonomy" id="3635"/>
    <lineage>
        <taxon>Eukaryota</taxon>
        <taxon>Viridiplantae</taxon>
        <taxon>Streptophyta</taxon>
        <taxon>Embryophyta</taxon>
        <taxon>Tracheophyta</taxon>
        <taxon>Spermatophyta</taxon>
        <taxon>Magnoliopsida</taxon>
        <taxon>eudicotyledons</taxon>
        <taxon>Gunneridae</taxon>
        <taxon>Pentapetalae</taxon>
        <taxon>rosids</taxon>
        <taxon>malvids</taxon>
        <taxon>Malvales</taxon>
        <taxon>Malvaceae</taxon>
        <taxon>Malvoideae</taxon>
        <taxon>Gossypium</taxon>
    </lineage>
</organism>
<dbReference type="GeneID" id="107895640"/>
<reference evidence="4" key="2">
    <citation type="submission" date="2025-08" db="UniProtKB">
        <authorList>
            <consortium name="RefSeq"/>
        </authorList>
    </citation>
    <scope>IDENTIFICATION</scope>
</reference>
<proteinExistence type="predicted"/>
<dbReference type="InterPro" id="IPR041577">
    <property type="entry name" value="RT_RNaseH_2"/>
</dbReference>
<dbReference type="STRING" id="3635.A0A1U8IJ51"/>
<dbReference type="AlphaFoldDB" id="A0A1U8IJ51"/>
<feature type="domain" description="Reverse transcriptase/retrotransposon-derived protein RNase H-like" evidence="1">
    <location>
        <begin position="137"/>
        <end position="185"/>
    </location>
</feature>
<feature type="domain" description="Tf2-1-like SH3-like" evidence="2">
    <location>
        <begin position="224"/>
        <end position="281"/>
    </location>
</feature>
<keyword evidence="3" id="KW-1185">Reference proteome</keyword>
<dbReference type="Proteomes" id="UP000818029">
    <property type="component" value="Chromosome A10"/>
</dbReference>
<dbReference type="InterPro" id="IPR056924">
    <property type="entry name" value="SH3_Tf2-1"/>
</dbReference>
<dbReference type="InterPro" id="IPR043502">
    <property type="entry name" value="DNA/RNA_pol_sf"/>
</dbReference>
<dbReference type="Pfam" id="PF24626">
    <property type="entry name" value="SH3_Tf2-1"/>
    <property type="match status" value="1"/>
</dbReference>
<sequence>MELPFGELDLILVVEKLVRKGCEAYLALVSVYVSGDSSVKNIRTVREFLEVFPNELLGLPPNREVEFDLELLLGIALVSIVPYRMAPKELMELKAQLQELLDHGFIYPSYYQLFVEGFSLIATPLTKLLRKNVPFVWTDPQQSSFEKLKYVLTQAHVLIQLKSSTEFLVYGDASYVGLGCVLGPKLVSKTEEKIRLIRDHLKTTSDRQKCYADLKMRDIDYSMGDFVFLKASLWKKVLRFGRKGKLSPRFIGPYQILIAYQLDLPLELDHIHDVFHIFMLK</sequence>
<dbReference type="OrthoDB" id="111931at2759"/>
<dbReference type="InterPro" id="IPR043128">
    <property type="entry name" value="Rev_trsase/Diguanyl_cyclase"/>
</dbReference>
<evidence type="ECO:0008006" key="5">
    <source>
        <dbReference type="Google" id="ProtNLM"/>
    </source>
</evidence>
<dbReference type="PANTHER" id="PTHR46148:SF44">
    <property type="entry name" value="GAG-POL POLYPROTEIN"/>
    <property type="match status" value="1"/>
</dbReference>